<sequence>MSFSFSHPYQYSYEYSRPVAYFCMEYAIHQPLKLYAGGLGFLAGSHMRSAFELKQNMVGVGILWKYGYYDQVRKSDQTMDVLFQEKIYGFLINTDIKFTIKVSGHDVWVTVYYLPPEVFKTAPLFLLSTDVPENDYLAKTISHKLYDANPETAIAAAILLGVGGAKLFEILDWKPEIYHLNESHALPLIFHLYDQLKDIGKVREKVVFTNHTPEQAGNPESDFLLLEKMGFFCCIPVTEVRMITKMQGRFLNHTLAALRLSGIANGVSKMHLETLQNMWQPYNGDICSIISITNSQNFTYWADHEMYQEASNNNMPGLQKRKSQGKANLFEVVADQTGEIYDEKIFTIVFGKRFAGYKRADLLFYDMERFNTIVNNTARPVQIIWAGKPYPMDYTAIGIFDKIVNITKTYKNCSILVGYELKLSKLLKNGADVWLNNPRLTHEASGTSGMAAAMNGAINVSTPDGWFPEFAKDKINSFVIPPAPPGLPDHEQDAVEAKNLYDLLEKEIIPMYYDYPARWLTLIKNSMQNIMSYFDSNRMAAEYYEKMYSVNARQNVEKKYVVEKKPEMKEPTIITAPEEM</sequence>
<dbReference type="InterPro" id="IPR011834">
    <property type="entry name" value="Agluc_phsphrylas"/>
</dbReference>
<dbReference type="RefSeq" id="WP_136577678.1">
    <property type="nucleotide sequence ID" value="NZ_STFF01000003.1"/>
</dbReference>
<gene>
    <name evidence="2" type="primary">glgP</name>
    <name evidence="2" type="ORF">FAM09_13665</name>
</gene>
<comment type="caution">
    <text evidence="2">The sequence shown here is derived from an EMBL/GenBank/DDBJ whole genome shotgun (WGS) entry which is preliminary data.</text>
</comment>
<dbReference type="OrthoDB" id="9760804at2"/>
<dbReference type="PANTHER" id="PTHR42655:SF1">
    <property type="entry name" value="GLYCOGEN PHOSPHORYLASE"/>
    <property type="match status" value="1"/>
</dbReference>
<evidence type="ECO:0000313" key="3">
    <source>
        <dbReference type="Proteomes" id="UP000306918"/>
    </source>
</evidence>
<accession>A0A4V4H187</accession>
<dbReference type="GO" id="GO:0030170">
    <property type="term" value="F:pyridoxal phosphate binding"/>
    <property type="evidence" value="ECO:0007669"/>
    <property type="project" value="InterPro"/>
</dbReference>
<dbReference type="Pfam" id="PF00343">
    <property type="entry name" value="Phosphorylase"/>
    <property type="match status" value="1"/>
</dbReference>
<dbReference type="GO" id="GO:0008184">
    <property type="term" value="F:glycogen phosphorylase activity"/>
    <property type="evidence" value="ECO:0007669"/>
    <property type="project" value="InterPro"/>
</dbReference>
<dbReference type="EMBL" id="STFF01000003">
    <property type="protein sequence ID" value="THU39546.1"/>
    <property type="molecule type" value="Genomic_DNA"/>
</dbReference>
<dbReference type="InterPro" id="IPR000811">
    <property type="entry name" value="Glyco_trans_35"/>
</dbReference>
<dbReference type="GO" id="GO:0005975">
    <property type="term" value="P:carbohydrate metabolic process"/>
    <property type="evidence" value="ECO:0007669"/>
    <property type="project" value="InterPro"/>
</dbReference>
<dbReference type="InterPro" id="IPR052182">
    <property type="entry name" value="Glycogen/Maltodextrin_Phosph"/>
</dbReference>
<dbReference type="Gene3D" id="3.40.50.2000">
    <property type="entry name" value="Glycogen Phosphorylase B"/>
    <property type="match status" value="2"/>
</dbReference>
<dbReference type="AlphaFoldDB" id="A0A4V4H187"/>
<protein>
    <submittedName>
        <fullName evidence="2">Alpha-glucan family phosphorylase</fullName>
    </submittedName>
</protein>
<name>A0A4V4H187_9BACT</name>
<evidence type="ECO:0000313" key="2">
    <source>
        <dbReference type="EMBL" id="THU39546.1"/>
    </source>
</evidence>
<organism evidence="2 3">
    <name type="scientific">Niastella caeni</name>
    <dbReference type="NCBI Taxonomy" id="2569763"/>
    <lineage>
        <taxon>Bacteria</taxon>
        <taxon>Pseudomonadati</taxon>
        <taxon>Bacteroidota</taxon>
        <taxon>Chitinophagia</taxon>
        <taxon>Chitinophagales</taxon>
        <taxon>Chitinophagaceae</taxon>
        <taxon>Niastella</taxon>
    </lineage>
</organism>
<evidence type="ECO:0000256" key="1">
    <source>
        <dbReference type="ARBA" id="ARBA00006047"/>
    </source>
</evidence>
<dbReference type="PANTHER" id="PTHR42655">
    <property type="entry name" value="GLYCOGEN PHOSPHORYLASE"/>
    <property type="match status" value="1"/>
</dbReference>
<comment type="similarity">
    <text evidence="1">Belongs to the glycogen phosphorylase family.</text>
</comment>
<dbReference type="NCBIfam" id="TIGR02094">
    <property type="entry name" value="more_P_ylases"/>
    <property type="match status" value="2"/>
</dbReference>
<reference evidence="2 3" key="1">
    <citation type="submission" date="2019-04" db="EMBL/GenBank/DDBJ databases">
        <title>Niastella caeni sp. nov., isolated from activated sludge.</title>
        <authorList>
            <person name="Sheng M."/>
        </authorList>
    </citation>
    <scope>NUCLEOTIDE SEQUENCE [LARGE SCALE GENOMIC DNA]</scope>
    <source>
        <strain evidence="2 3">HX-2-15</strain>
    </source>
</reference>
<dbReference type="SUPFAM" id="SSF53756">
    <property type="entry name" value="UDP-Glycosyltransferase/glycogen phosphorylase"/>
    <property type="match status" value="1"/>
</dbReference>
<keyword evidence="3" id="KW-1185">Reference proteome</keyword>
<dbReference type="Proteomes" id="UP000306918">
    <property type="component" value="Unassembled WGS sequence"/>
</dbReference>
<proteinExistence type="inferred from homology"/>